<dbReference type="PANTHER" id="PTHR19331:SF465">
    <property type="entry name" value="EGG PEPTIDE SPERACT RECEPTOR"/>
    <property type="match status" value="1"/>
</dbReference>
<feature type="chain" id="PRO_5014436545" description="SRCR domain-containing protein" evidence="6">
    <location>
        <begin position="29"/>
        <end position="2096"/>
    </location>
</feature>
<evidence type="ECO:0000256" key="5">
    <source>
        <dbReference type="SAM" id="MobiDB-lite"/>
    </source>
</evidence>
<feature type="domain" description="SRCR" evidence="7">
    <location>
        <begin position="1028"/>
        <end position="1156"/>
    </location>
</feature>
<dbReference type="Gramene" id="PNW80241">
    <property type="protein sequence ID" value="PNW80241"/>
    <property type="gene ID" value="CHLRE_08g383600v5"/>
</dbReference>
<dbReference type="InterPro" id="IPR001190">
    <property type="entry name" value="SRCR"/>
</dbReference>
<feature type="domain" description="SRCR" evidence="7">
    <location>
        <begin position="38"/>
        <end position="164"/>
    </location>
</feature>
<feature type="compositionally biased region" description="Pro residues" evidence="5">
    <location>
        <begin position="1979"/>
        <end position="2034"/>
    </location>
</feature>
<organism evidence="8 9">
    <name type="scientific">Chlamydomonas reinhardtii</name>
    <name type="common">Chlamydomonas smithii</name>
    <dbReference type="NCBI Taxonomy" id="3055"/>
    <lineage>
        <taxon>Eukaryota</taxon>
        <taxon>Viridiplantae</taxon>
        <taxon>Chlorophyta</taxon>
        <taxon>core chlorophytes</taxon>
        <taxon>Chlorophyceae</taxon>
        <taxon>CS clade</taxon>
        <taxon>Chlamydomonadales</taxon>
        <taxon>Chlamydomonadaceae</taxon>
        <taxon>Chlamydomonas</taxon>
    </lineage>
</organism>
<evidence type="ECO:0000256" key="2">
    <source>
        <dbReference type="ARBA" id="ARBA00022737"/>
    </source>
</evidence>
<dbReference type="PROSITE" id="PS50287">
    <property type="entry name" value="SRCR_2"/>
    <property type="match status" value="10"/>
</dbReference>
<dbReference type="KEGG" id="cre:CHLRE_08g383600v5"/>
<feature type="compositionally biased region" description="Gly residues" evidence="5">
    <location>
        <begin position="1830"/>
        <end position="1843"/>
    </location>
</feature>
<feature type="region of interest" description="Disordered" evidence="5">
    <location>
        <begin position="1820"/>
        <end position="1850"/>
    </location>
</feature>
<feature type="region of interest" description="Disordered" evidence="5">
    <location>
        <begin position="1336"/>
        <end position="1366"/>
    </location>
</feature>
<dbReference type="Gene3D" id="3.10.250.10">
    <property type="entry name" value="SRCR-like domain"/>
    <property type="match status" value="10"/>
</dbReference>
<dbReference type="SUPFAM" id="SSF56487">
    <property type="entry name" value="SRCR-like"/>
    <property type="match status" value="10"/>
</dbReference>
<evidence type="ECO:0000256" key="6">
    <source>
        <dbReference type="SAM" id="SignalP"/>
    </source>
</evidence>
<dbReference type="EMBL" id="CM008969">
    <property type="protein sequence ID" value="PNW80241.1"/>
    <property type="molecule type" value="Genomic_DNA"/>
</dbReference>
<feature type="domain" description="SRCR" evidence="7">
    <location>
        <begin position="325"/>
        <end position="444"/>
    </location>
</feature>
<feature type="domain" description="SRCR" evidence="7">
    <location>
        <begin position="1184"/>
        <end position="1308"/>
    </location>
</feature>
<dbReference type="GO" id="GO:0016020">
    <property type="term" value="C:membrane"/>
    <property type="evidence" value="ECO:0007669"/>
    <property type="project" value="InterPro"/>
</dbReference>
<feature type="domain" description="SRCR" evidence="7">
    <location>
        <begin position="893"/>
        <end position="1013"/>
    </location>
</feature>
<feature type="compositionally biased region" description="Pro residues" evidence="5">
    <location>
        <begin position="1534"/>
        <end position="1544"/>
    </location>
</feature>
<keyword evidence="1 6" id="KW-0732">Signal</keyword>
<accession>A0A2K3DI86</accession>
<dbReference type="Proteomes" id="UP000006906">
    <property type="component" value="Chromosome 8"/>
</dbReference>
<dbReference type="InterPro" id="IPR036772">
    <property type="entry name" value="SRCR-like_dom_sf"/>
</dbReference>
<dbReference type="Pfam" id="PF00530">
    <property type="entry name" value="SRCR"/>
    <property type="match status" value="6"/>
</dbReference>
<dbReference type="RefSeq" id="XP_042922323.1">
    <property type="nucleotide sequence ID" value="XM_043065322.1"/>
</dbReference>
<dbReference type="InParanoid" id="A0A2K3DI86"/>
<evidence type="ECO:0000256" key="3">
    <source>
        <dbReference type="ARBA" id="ARBA00023157"/>
    </source>
</evidence>
<dbReference type="OrthoDB" id="542318at2759"/>
<reference evidence="8 9" key="1">
    <citation type="journal article" date="2007" name="Science">
        <title>The Chlamydomonas genome reveals the evolution of key animal and plant functions.</title>
        <authorList>
            <person name="Merchant S.S."/>
            <person name="Prochnik S.E."/>
            <person name="Vallon O."/>
            <person name="Harris E.H."/>
            <person name="Karpowicz S.J."/>
            <person name="Witman G.B."/>
            <person name="Terry A."/>
            <person name="Salamov A."/>
            <person name="Fritz-Laylin L.K."/>
            <person name="Marechal-Drouard L."/>
            <person name="Marshall W.F."/>
            <person name="Qu L.H."/>
            <person name="Nelson D.R."/>
            <person name="Sanderfoot A.A."/>
            <person name="Spalding M.H."/>
            <person name="Kapitonov V.V."/>
            <person name="Ren Q."/>
            <person name="Ferris P."/>
            <person name="Lindquist E."/>
            <person name="Shapiro H."/>
            <person name="Lucas S.M."/>
            <person name="Grimwood J."/>
            <person name="Schmutz J."/>
            <person name="Cardol P."/>
            <person name="Cerutti H."/>
            <person name="Chanfreau G."/>
            <person name="Chen C.L."/>
            <person name="Cognat V."/>
            <person name="Croft M.T."/>
            <person name="Dent R."/>
            <person name="Dutcher S."/>
            <person name="Fernandez E."/>
            <person name="Fukuzawa H."/>
            <person name="Gonzalez-Ballester D."/>
            <person name="Gonzalez-Halphen D."/>
            <person name="Hallmann A."/>
            <person name="Hanikenne M."/>
            <person name="Hippler M."/>
            <person name="Inwood W."/>
            <person name="Jabbari K."/>
            <person name="Kalanon M."/>
            <person name="Kuras R."/>
            <person name="Lefebvre P.A."/>
            <person name="Lemaire S.D."/>
            <person name="Lobanov A.V."/>
            <person name="Lohr M."/>
            <person name="Manuell A."/>
            <person name="Meier I."/>
            <person name="Mets L."/>
            <person name="Mittag M."/>
            <person name="Mittelmeier T."/>
            <person name="Moroney J.V."/>
            <person name="Moseley J."/>
            <person name="Napoli C."/>
            <person name="Nedelcu A.M."/>
            <person name="Niyogi K."/>
            <person name="Novoselov S.V."/>
            <person name="Paulsen I.T."/>
            <person name="Pazour G."/>
            <person name="Purton S."/>
            <person name="Ral J.P."/>
            <person name="Riano-Pachon D.M."/>
            <person name="Riekhof W."/>
            <person name="Rymarquis L."/>
            <person name="Schroda M."/>
            <person name="Stern D."/>
            <person name="Umen J."/>
            <person name="Willows R."/>
            <person name="Wilson N."/>
            <person name="Zimmer S.L."/>
            <person name="Allmer J."/>
            <person name="Balk J."/>
            <person name="Bisova K."/>
            <person name="Chen C.J."/>
            <person name="Elias M."/>
            <person name="Gendler K."/>
            <person name="Hauser C."/>
            <person name="Lamb M.R."/>
            <person name="Ledford H."/>
            <person name="Long J.C."/>
            <person name="Minagawa J."/>
            <person name="Page M.D."/>
            <person name="Pan J."/>
            <person name="Pootakham W."/>
            <person name="Roje S."/>
            <person name="Rose A."/>
            <person name="Stahlberg E."/>
            <person name="Terauchi A.M."/>
            <person name="Yang P."/>
            <person name="Ball S."/>
            <person name="Bowler C."/>
            <person name="Dieckmann C.L."/>
            <person name="Gladyshev V.N."/>
            <person name="Green P."/>
            <person name="Jorgensen R."/>
            <person name="Mayfield S."/>
            <person name="Mueller-Roeber B."/>
            <person name="Rajamani S."/>
            <person name="Sayre R.T."/>
            <person name="Brokstein P."/>
            <person name="Dubchak I."/>
            <person name="Goodstein D."/>
            <person name="Hornick L."/>
            <person name="Huang Y.W."/>
            <person name="Jhaveri J."/>
            <person name="Luo Y."/>
            <person name="Martinez D."/>
            <person name="Ngau W.C."/>
            <person name="Otillar B."/>
            <person name="Poliakov A."/>
            <person name="Porter A."/>
            <person name="Szajkowski L."/>
            <person name="Werner G."/>
            <person name="Zhou K."/>
            <person name="Grigoriev I.V."/>
            <person name="Rokhsar D.S."/>
            <person name="Grossman A.R."/>
        </authorList>
    </citation>
    <scope>NUCLEOTIDE SEQUENCE [LARGE SCALE GENOMIC DNA]</scope>
    <source>
        <strain evidence="9">CC-503</strain>
    </source>
</reference>
<feature type="compositionally biased region" description="Low complexity" evidence="5">
    <location>
        <begin position="2045"/>
        <end position="2054"/>
    </location>
</feature>
<feature type="compositionally biased region" description="Pro residues" evidence="5">
    <location>
        <begin position="1501"/>
        <end position="1517"/>
    </location>
</feature>
<feature type="region of interest" description="Disordered" evidence="5">
    <location>
        <begin position="1975"/>
        <end position="2096"/>
    </location>
</feature>
<dbReference type="ExpressionAtlas" id="A0A2K3DI86">
    <property type="expression patterns" value="baseline and differential"/>
</dbReference>
<dbReference type="GeneID" id="5719820"/>
<keyword evidence="4" id="KW-0325">Glycoprotein</keyword>
<feature type="domain" description="SRCR" evidence="7">
    <location>
        <begin position="741"/>
        <end position="871"/>
    </location>
</feature>
<protein>
    <recommendedName>
        <fullName evidence="7">SRCR domain-containing protein</fullName>
    </recommendedName>
</protein>
<dbReference type="SMART" id="SM00202">
    <property type="entry name" value="SR"/>
    <property type="match status" value="7"/>
</dbReference>
<feature type="region of interest" description="Disordered" evidence="5">
    <location>
        <begin position="1496"/>
        <end position="1550"/>
    </location>
</feature>
<keyword evidence="9" id="KW-1185">Reference proteome</keyword>
<feature type="signal peptide" evidence="6">
    <location>
        <begin position="1"/>
        <end position="28"/>
    </location>
</feature>
<proteinExistence type="predicted"/>
<evidence type="ECO:0000313" key="8">
    <source>
        <dbReference type="EMBL" id="PNW80241.1"/>
    </source>
</evidence>
<gene>
    <name evidence="8" type="ORF">CHLRE_08g383600v5</name>
</gene>
<evidence type="ECO:0000256" key="1">
    <source>
        <dbReference type="ARBA" id="ARBA00022729"/>
    </source>
</evidence>
<feature type="domain" description="SRCR" evidence="7">
    <location>
        <begin position="1366"/>
        <end position="1490"/>
    </location>
</feature>
<keyword evidence="2" id="KW-0677">Repeat</keyword>
<evidence type="ECO:0000256" key="4">
    <source>
        <dbReference type="ARBA" id="ARBA00023180"/>
    </source>
</evidence>
<feature type="domain" description="SRCR" evidence="7">
    <location>
        <begin position="179"/>
        <end position="310"/>
    </location>
</feature>
<feature type="domain" description="SRCR" evidence="7">
    <location>
        <begin position="604"/>
        <end position="726"/>
    </location>
</feature>
<dbReference type="PANTHER" id="PTHR19331">
    <property type="entry name" value="SCAVENGER RECEPTOR DOMAIN-CONTAINING"/>
    <property type="match status" value="1"/>
</dbReference>
<feature type="domain" description="SRCR" evidence="7">
    <location>
        <begin position="459"/>
        <end position="587"/>
    </location>
</feature>
<sequence length="2096" mass="215588">MQSSGLCGAAALAWLYLTCLLNTSCTYAATQLPAGTQLRIIFGGPPPDRYGDYEGRVEVNLPDGRSGSVCSRGWDVELSTGVCNRWNGYWRYGIPINGSAFGPLVQLAPVLLADIICDGGQRLATTLEFPSSANVSCTATVYDSAAEAAADGCGLDQAAGVTCFLYDYLTPPGSPPLPLRLVSSGNQTALDAAARAGLVAVGRLEVQWGGVWGGVCSNTGIATYSWWRDAHAQVVCRQLGYPADGHAYAIGTRNSLLPASAPADQPQFVNYLQCNGSEPGLGWCRGYPINGSVTPGACNSSDFAVQVACYSQPRLQAFTGFGPRINVENRTVPPLGYGESQGRPEAYGNTARAVISICDREWNDTGATAFCKLYGAYTSGVAFRGSYFGTNDPRVPVTGWVTGLRCPAGDETNIGSCLGTAYGTAAEAAAAGCDNTTVAGVRCFAYDYLTPPGSPPLPLRLVSSGNQTALDAAARAGLVAAGRVEVQWGGVWGGVCSSNNYGQWNWWRDQHAQVVCRQLGYPADGHAYTVGTVNPLLPASAPADQPQFINYLQCNGTEPGLGACRGRATNGTSSTCGPDLAVQVACYSQPRLLVLMGQESGLSVQLPNNSVPGLGYGETQGRGELLVQYNRPPVAVCDRGWDDAAATVFCRQMSYGGSRGRLQYGLSIRGSYFGSTAAATTWVADVRCPAGDETNMGYCLGTVYNSSAEAAATGCDNTTVAGVRCFVYDYLTPPGSPPLPLRLVSSGNQTALDAAARAGLVAAGRLEVQWGGVWGGVCSTTRTGTWDWWADQHAQVVCRQLGYADGHAYRVGSRNALIPGPPPADQPQFITFAQCNGSEPGLGACRGVPINGSAPPGACNSPDFAVHVACYSQPRLQPQLLPGPAVAAYLGALQLSNSSTPPNNYGAAQGRPELRLRDGRLVALCDRGFDDAAATSACRYVTASGMYGWPYGVSIRGSYFGSTAGAAAWIADLRCPAGDEANIGACLGTVYNSSAEAAAAGCDNTTNAGVRCFAQDYLTPPGSPPLPLRLVSSGNQTALDAAARAGLVAAGRLEVQWGGVWGGVCSSPGSTFSNWWRDTHAQVVCRQLGYPDGHAFVVGTNTSSLLPDPPPADQPQFITYVQCNGSEPGLGACRGLPINGTYSSCGPANAVSVACYSQPRLVAQVLAAANLTGARPANPLLIAVLLNDSTAAGGYGLRQGQAVVSFTNGRRVSVCDRGWTDDAATLFCRQYYRPSTDAQARVGQVYGQAVRGSYFGSDPTRPALVADLRCPAGDETNLVWCLGTLFASDAEAAAGGCGAADTAGVRCFNFDSILPPKAPPLPTRLVELNTSYRGSAGGGGGGGGGAGKDGGGRGGAGGGGGGGSGGGGATVLGRVEVQWAGVWGGVCSSRAYPDQAWWNNATARVACRAAGYWGGAAFQPPSPEQLLPPNVPDAAQQRLLQPQWLRYAQCSGEEESLGSCRGPPLNSTGIAGSNSSTACTGADAVFAICSLTPPAAEQPLPMRPPSPPPPTPTPRTPSQPAIGADGGGGSLDAAPPPPPRPPLPSSEVLQNSTGGVFATSAAEDYPELVLDVPQTLPNLYPATTLALLGPSLALLLSPQQQVVAAATRYGGGRAAVFGAEKMVTRCCSSGSSTGVMTDGASDPAMDRLLVNVVRWAATASRNRSSSSSSGGVLCVSRPDFATAAAYVVSQAPRVFDTHYGSSNSSSSSGWLEVPLWAFARPLPHDTALANGTNGTTTDAVSDAVLLPLPRPYNCSVYIIGTHDTLYLQPYIQRRLLSYVAGGGGLVVAGPDLMPAAFYTEEEGSSTAAVAAAAVGVGSGGQRRRLQQASGSGGSSGSSNGSGSGASTANRPQIPLGSFEVNAVTGPLGLVLTGFVSDPGGNLTLASPSVAHNAELAAAQLVGYLQGRLPLTTPDLLMLLATTTRTRAVLTSLASAAAGAVSSSTMDAVGLALERVDSLIRQIDGLVATAPANLLSAFASPPPPPPSVRRPPPSPPPRPPPRLPPAQPLPQPPRRESPLPPAPLPPAQPSPPSPLPDTGTGGGTQAPRRAPSGRSPSGGSGRSRGETTRRPPPRMVVVSGDAAEAVLDDRQQSQQQP</sequence>
<evidence type="ECO:0000259" key="7">
    <source>
        <dbReference type="PROSITE" id="PS50287"/>
    </source>
</evidence>
<name>A0A2K3DI86_CHLRE</name>
<evidence type="ECO:0000313" key="9">
    <source>
        <dbReference type="Proteomes" id="UP000006906"/>
    </source>
</evidence>
<keyword evidence="3" id="KW-1015">Disulfide bond</keyword>